<comment type="subunit">
    <text evidence="2">Homohexamer.</text>
</comment>
<proteinExistence type="inferred from homology"/>
<protein>
    <recommendedName>
        <fullName evidence="3">GTP cyclohydrolase 1 type 2 homolog</fullName>
    </recommendedName>
</protein>
<dbReference type="RefSeq" id="WP_183539912.1">
    <property type="nucleotide sequence ID" value="NZ_JACHHV010000015.1"/>
</dbReference>
<dbReference type="GO" id="GO:0005737">
    <property type="term" value="C:cytoplasm"/>
    <property type="evidence" value="ECO:0007669"/>
    <property type="project" value="TreeGrafter"/>
</dbReference>
<dbReference type="AlphaFoldDB" id="A0A841C9R8"/>
<feature type="binding site" evidence="5">
    <location>
        <position position="224"/>
    </location>
    <ligand>
        <name>a divalent metal cation</name>
        <dbReference type="ChEBI" id="CHEBI:60240"/>
        <label>1</label>
    </ligand>
</feature>
<name>A0A841C9R8_9LACT</name>
<dbReference type="Proteomes" id="UP000562464">
    <property type="component" value="Unassembled WGS sequence"/>
</dbReference>
<dbReference type="InterPro" id="IPR036069">
    <property type="entry name" value="DUF34/NIF3_sf"/>
</dbReference>
<evidence type="ECO:0000256" key="4">
    <source>
        <dbReference type="ARBA" id="ARBA00022723"/>
    </source>
</evidence>
<dbReference type="GO" id="GO:0046872">
    <property type="term" value="F:metal ion binding"/>
    <property type="evidence" value="ECO:0007669"/>
    <property type="project" value="UniProtKB-KW"/>
</dbReference>
<evidence type="ECO:0000256" key="3">
    <source>
        <dbReference type="ARBA" id="ARBA00022112"/>
    </source>
</evidence>
<feature type="binding site" evidence="5">
    <location>
        <position position="65"/>
    </location>
    <ligand>
        <name>a divalent metal cation</name>
        <dbReference type="ChEBI" id="CHEBI:60240"/>
        <label>1</label>
    </ligand>
</feature>
<accession>A0A841C9R8</accession>
<reference evidence="6 7" key="1">
    <citation type="submission" date="2020-08" db="EMBL/GenBank/DDBJ databases">
        <title>Genomic Encyclopedia of Type Strains, Phase IV (KMG-IV): sequencing the most valuable type-strain genomes for metagenomic binning, comparative biology and taxonomic classification.</title>
        <authorList>
            <person name="Goeker M."/>
        </authorList>
    </citation>
    <scope>NUCLEOTIDE SEQUENCE [LARGE SCALE GENOMIC DNA]</scope>
    <source>
        <strain evidence="6 7">DSM 14925</strain>
    </source>
</reference>
<organism evidence="6 7">
    <name type="scientific">Lactovum miscens</name>
    <dbReference type="NCBI Taxonomy" id="190387"/>
    <lineage>
        <taxon>Bacteria</taxon>
        <taxon>Bacillati</taxon>
        <taxon>Bacillota</taxon>
        <taxon>Bacilli</taxon>
        <taxon>Lactobacillales</taxon>
        <taxon>Streptococcaceae</taxon>
        <taxon>Lactovum</taxon>
    </lineage>
</organism>
<sequence>MIISEFVKLYEEFCPKELSEVGDPVGLQIGSLKNEVKKILVTLDVREQTVEEAKRVGADLILAKHPIIFTPLSNLTDLDSQEKIVMDLVVAGISVYTSHTNIDIVLGGINDFFASKLGLTNVTFLLENGMGRVGDLPEEISLQDFIDQAKKIFHQERFRIVSYNHDLTRSIHRVAICGGAGSKFWKDALAKGADLFITADVFYHVGHDICSTSLTVLDPGHYMEHLFVPLVTEKLDSIIFEHQLAVKAIKSIENTNPFYDI</sequence>
<dbReference type="EMBL" id="JACHHV010000015">
    <property type="protein sequence ID" value="MBB5888139.1"/>
    <property type="molecule type" value="Genomic_DNA"/>
</dbReference>
<dbReference type="Gene3D" id="3.40.1390.30">
    <property type="entry name" value="NIF3 (NGG1p interacting factor 3)-like"/>
    <property type="match status" value="2"/>
</dbReference>
<keyword evidence="4 5" id="KW-0479">Metal-binding</keyword>
<evidence type="ECO:0000313" key="7">
    <source>
        <dbReference type="Proteomes" id="UP000562464"/>
    </source>
</evidence>
<evidence type="ECO:0000313" key="6">
    <source>
        <dbReference type="EMBL" id="MBB5888139.1"/>
    </source>
</evidence>
<feature type="binding site" evidence="5">
    <location>
        <position position="103"/>
    </location>
    <ligand>
        <name>a divalent metal cation</name>
        <dbReference type="ChEBI" id="CHEBI:60240"/>
        <label>1</label>
    </ligand>
</feature>
<gene>
    <name evidence="6" type="ORF">HNQ37_001031</name>
</gene>
<feature type="binding site" evidence="5">
    <location>
        <position position="221"/>
    </location>
    <ligand>
        <name>a divalent metal cation</name>
        <dbReference type="ChEBI" id="CHEBI:60240"/>
        <label>1</label>
    </ligand>
</feature>
<dbReference type="InterPro" id="IPR002678">
    <property type="entry name" value="DUF34/NIF3"/>
</dbReference>
<evidence type="ECO:0000256" key="1">
    <source>
        <dbReference type="ARBA" id="ARBA00006964"/>
    </source>
</evidence>
<dbReference type="SUPFAM" id="SSF102705">
    <property type="entry name" value="NIF3 (NGG1p interacting factor 3)-like"/>
    <property type="match status" value="1"/>
</dbReference>
<evidence type="ECO:0000256" key="5">
    <source>
        <dbReference type="PIRSR" id="PIRSR602678-1"/>
    </source>
</evidence>
<dbReference type="Pfam" id="PF01784">
    <property type="entry name" value="DUF34_NIF3"/>
    <property type="match status" value="1"/>
</dbReference>
<keyword evidence="7" id="KW-1185">Reference proteome</keyword>
<comment type="caution">
    <text evidence="6">The sequence shown here is derived from an EMBL/GenBank/DDBJ whole genome shotgun (WGS) entry which is preliminary data.</text>
</comment>
<dbReference type="PANTHER" id="PTHR13799:SF14">
    <property type="entry name" value="GTP CYCLOHYDROLASE 1 TYPE 2 HOMOLOG"/>
    <property type="match status" value="1"/>
</dbReference>
<dbReference type="NCBIfam" id="TIGR00486">
    <property type="entry name" value="YbgI_SA1388"/>
    <property type="match status" value="1"/>
</dbReference>
<comment type="similarity">
    <text evidence="1">Belongs to the GTP cyclohydrolase I type 2/NIF3 family.</text>
</comment>
<dbReference type="FunFam" id="3.40.1390.30:FF:000001">
    <property type="entry name" value="GTP cyclohydrolase 1 type 2"/>
    <property type="match status" value="1"/>
</dbReference>
<evidence type="ECO:0000256" key="2">
    <source>
        <dbReference type="ARBA" id="ARBA00011643"/>
    </source>
</evidence>
<dbReference type="PANTHER" id="PTHR13799">
    <property type="entry name" value="NGG1 INTERACTING FACTOR 3"/>
    <property type="match status" value="1"/>
</dbReference>